<sequence>MEQASKTLLRAVVHVHRPDWEMAALQSSRDEGHVVRVFSREPDGSQLGRRFTSQPNPRGGGMTRELAAEIDRIVGSRAHAHVVELERWKRYRLRMEATPDYLLSPTRDPMTTMRALNALPPDARLLSGK</sequence>
<gene>
    <name evidence="2" type="ORF">UFOPK3564_03751</name>
</gene>
<reference evidence="2" key="1">
    <citation type="submission" date="2020-05" db="EMBL/GenBank/DDBJ databases">
        <authorList>
            <person name="Chiriac C."/>
            <person name="Salcher M."/>
            <person name="Ghai R."/>
            <person name="Kavagutti S V."/>
        </authorList>
    </citation>
    <scope>NUCLEOTIDE SEQUENCE</scope>
</reference>
<name>A0A6J7KI69_9ZZZZ</name>
<accession>A0A6J7KI69</accession>
<protein>
    <submittedName>
        <fullName evidence="2">Unannotated protein</fullName>
    </submittedName>
</protein>
<dbReference type="EMBL" id="CAFBMK010000399">
    <property type="protein sequence ID" value="CAB4955770.1"/>
    <property type="molecule type" value="Genomic_DNA"/>
</dbReference>
<evidence type="ECO:0000256" key="1">
    <source>
        <dbReference type="SAM" id="MobiDB-lite"/>
    </source>
</evidence>
<feature type="region of interest" description="Disordered" evidence="1">
    <location>
        <begin position="39"/>
        <end position="62"/>
    </location>
</feature>
<proteinExistence type="predicted"/>
<dbReference type="AlphaFoldDB" id="A0A6J7KI69"/>
<organism evidence="2">
    <name type="scientific">freshwater metagenome</name>
    <dbReference type="NCBI Taxonomy" id="449393"/>
    <lineage>
        <taxon>unclassified sequences</taxon>
        <taxon>metagenomes</taxon>
        <taxon>ecological metagenomes</taxon>
    </lineage>
</organism>
<evidence type="ECO:0000313" key="2">
    <source>
        <dbReference type="EMBL" id="CAB4955770.1"/>
    </source>
</evidence>